<protein>
    <submittedName>
        <fullName evidence="1">Uncharacterized protein</fullName>
    </submittedName>
</protein>
<dbReference type="Proteomes" id="UP000225608">
    <property type="component" value="Chromosome"/>
</dbReference>
<accession>A0A2D1TWZ3</accession>
<name>A0A2D1TWZ3_9ACTN</name>
<evidence type="ECO:0000313" key="2">
    <source>
        <dbReference type="Proteomes" id="UP000225608"/>
    </source>
</evidence>
<evidence type="ECO:0000313" key="1">
    <source>
        <dbReference type="EMBL" id="ATP53888.1"/>
    </source>
</evidence>
<organism evidence="1 2">
    <name type="scientific">Collinsella aerofaciens</name>
    <dbReference type="NCBI Taxonomy" id="74426"/>
    <lineage>
        <taxon>Bacteria</taxon>
        <taxon>Bacillati</taxon>
        <taxon>Actinomycetota</taxon>
        <taxon>Coriobacteriia</taxon>
        <taxon>Coriobacteriales</taxon>
        <taxon>Coriobacteriaceae</taxon>
        <taxon>Collinsella</taxon>
    </lineage>
</organism>
<gene>
    <name evidence="1" type="ORF">CSV91_04665</name>
</gene>
<dbReference type="EMBL" id="CP024160">
    <property type="protein sequence ID" value="ATP53888.1"/>
    <property type="molecule type" value="Genomic_DNA"/>
</dbReference>
<reference evidence="1 2" key="1">
    <citation type="submission" date="2017-10" db="EMBL/GenBank/DDBJ databases">
        <title>Complete genome sequence of Collinsella aerofaciens isolated from the gut of a healthy adult Indian.</title>
        <authorList>
            <person name="Bag S."/>
            <person name="Ghosh T.S."/>
            <person name="Das B."/>
        </authorList>
    </citation>
    <scope>NUCLEOTIDE SEQUENCE [LARGE SCALE GENOMIC DNA]</scope>
    <source>
        <strain evidence="2">indica</strain>
    </source>
</reference>
<dbReference type="AlphaFoldDB" id="A0A2D1TWZ3"/>
<sequence length="186" mass="19852">MYGDLRSFGGITNCAAASILISSKSDLFSHVSNRPFLSRKITNAAPGSIDPAEFSNFGISTQTLFSKIISNLGGSNARRLVSAHYAGPAALNMQEALTCIGEDASVYANALHRINNGTLKSELDRDILYLHLFIACGCLQNASAAVKSTEMFANVSLAVSLKTQLTSVNKPKRFPPLTSPITPNWG</sequence>
<dbReference type="KEGG" id="caer:CSV91_04665"/>
<proteinExistence type="predicted"/>